<dbReference type="Pfam" id="PF00196">
    <property type="entry name" value="GerE"/>
    <property type="match status" value="1"/>
</dbReference>
<feature type="domain" description="HTH luxR-type" evidence="4">
    <location>
        <begin position="149"/>
        <end position="214"/>
    </location>
</feature>
<dbReference type="PANTHER" id="PTHR43214:SF43">
    <property type="entry name" value="TWO-COMPONENT RESPONSE REGULATOR"/>
    <property type="match status" value="1"/>
</dbReference>
<gene>
    <name evidence="6" type="ORF">SAMN02745704_02654</name>
</gene>
<dbReference type="AlphaFoldDB" id="A0A1T4Y0B8"/>
<organism evidence="6 7">
    <name type="scientific">Paucidesulfovibrio gracilis DSM 16080</name>
    <dbReference type="NCBI Taxonomy" id="1121449"/>
    <lineage>
        <taxon>Bacteria</taxon>
        <taxon>Pseudomonadati</taxon>
        <taxon>Thermodesulfobacteriota</taxon>
        <taxon>Desulfovibrionia</taxon>
        <taxon>Desulfovibrionales</taxon>
        <taxon>Desulfovibrionaceae</taxon>
        <taxon>Paucidesulfovibrio</taxon>
    </lineage>
</organism>
<dbReference type="SUPFAM" id="SSF46894">
    <property type="entry name" value="C-terminal effector domain of the bipartite response regulators"/>
    <property type="match status" value="1"/>
</dbReference>
<protein>
    <submittedName>
        <fullName evidence="6">Two component transcriptional regulator, LuxR family</fullName>
    </submittedName>
</protein>
<name>A0A1T4Y0B8_9BACT</name>
<feature type="domain" description="Response regulatory" evidence="5">
    <location>
        <begin position="6"/>
        <end position="122"/>
    </location>
</feature>
<feature type="modified residue" description="4-aspartylphosphate" evidence="3">
    <location>
        <position position="57"/>
    </location>
</feature>
<dbReference type="CDD" id="cd06170">
    <property type="entry name" value="LuxR_C_like"/>
    <property type="match status" value="1"/>
</dbReference>
<dbReference type="InterPro" id="IPR058245">
    <property type="entry name" value="NreC/VraR/RcsB-like_REC"/>
</dbReference>
<evidence type="ECO:0000259" key="5">
    <source>
        <dbReference type="PROSITE" id="PS50110"/>
    </source>
</evidence>
<dbReference type="Proteomes" id="UP000190027">
    <property type="component" value="Unassembled WGS sequence"/>
</dbReference>
<dbReference type="GO" id="GO:0003677">
    <property type="term" value="F:DNA binding"/>
    <property type="evidence" value="ECO:0007669"/>
    <property type="project" value="UniProtKB-KW"/>
</dbReference>
<dbReference type="PANTHER" id="PTHR43214">
    <property type="entry name" value="TWO-COMPONENT RESPONSE REGULATOR"/>
    <property type="match status" value="1"/>
</dbReference>
<evidence type="ECO:0000256" key="1">
    <source>
        <dbReference type="ARBA" id="ARBA00022553"/>
    </source>
</evidence>
<dbReference type="OrthoDB" id="9780312at2"/>
<dbReference type="CDD" id="cd17535">
    <property type="entry name" value="REC_NarL-like"/>
    <property type="match status" value="1"/>
</dbReference>
<dbReference type="InterPro" id="IPR011006">
    <property type="entry name" value="CheY-like_superfamily"/>
</dbReference>
<keyword evidence="7" id="KW-1185">Reference proteome</keyword>
<dbReference type="PRINTS" id="PR00038">
    <property type="entry name" value="HTHLUXR"/>
</dbReference>
<dbReference type="RefSeq" id="WP_078718194.1">
    <property type="nucleotide sequence ID" value="NZ_FUYC01000023.1"/>
</dbReference>
<evidence type="ECO:0000313" key="7">
    <source>
        <dbReference type="Proteomes" id="UP000190027"/>
    </source>
</evidence>
<dbReference type="SMART" id="SM00421">
    <property type="entry name" value="HTH_LUXR"/>
    <property type="match status" value="1"/>
</dbReference>
<dbReference type="EMBL" id="FUYC01000023">
    <property type="protein sequence ID" value="SKA95277.1"/>
    <property type="molecule type" value="Genomic_DNA"/>
</dbReference>
<dbReference type="GO" id="GO:0006355">
    <property type="term" value="P:regulation of DNA-templated transcription"/>
    <property type="evidence" value="ECO:0007669"/>
    <property type="project" value="InterPro"/>
</dbReference>
<reference evidence="6 7" key="1">
    <citation type="submission" date="2017-02" db="EMBL/GenBank/DDBJ databases">
        <authorList>
            <person name="Peterson S.W."/>
        </authorList>
    </citation>
    <scope>NUCLEOTIDE SEQUENCE [LARGE SCALE GENOMIC DNA]</scope>
    <source>
        <strain evidence="6 7">DSM 16080</strain>
    </source>
</reference>
<dbReference type="SUPFAM" id="SSF52172">
    <property type="entry name" value="CheY-like"/>
    <property type="match status" value="1"/>
</dbReference>
<keyword evidence="2" id="KW-0238">DNA-binding</keyword>
<dbReference type="SMART" id="SM00448">
    <property type="entry name" value="REC"/>
    <property type="match status" value="1"/>
</dbReference>
<dbReference type="InterPro" id="IPR039420">
    <property type="entry name" value="WalR-like"/>
</dbReference>
<evidence type="ECO:0000256" key="3">
    <source>
        <dbReference type="PROSITE-ProRule" id="PRU00169"/>
    </source>
</evidence>
<dbReference type="PROSITE" id="PS50043">
    <property type="entry name" value="HTH_LUXR_2"/>
    <property type="match status" value="1"/>
</dbReference>
<dbReference type="InterPro" id="IPR016032">
    <property type="entry name" value="Sig_transdc_resp-reg_C-effctor"/>
</dbReference>
<dbReference type="InterPro" id="IPR000792">
    <property type="entry name" value="Tscrpt_reg_LuxR_C"/>
</dbReference>
<dbReference type="PROSITE" id="PS00622">
    <property type="entry name" value="HTH_LUXR_1"/>
    <property type="match status" value="1"/>
</dbReference>
<accession>A0A1T4Y0B8</accession>
<proteinExistence type="predicted"/>
<dbReference type="GO" id="GO:0000160">
    <property type="term" value="P:phosphorelay signal transduction system"/>
    <property type="evidence" value="ECO:0007669"/>
    <property type="project" value="InterPro"/>
</dbReference>
<sequence>MEEEIKVLIADGHPLVRAGVITVLKGVQGVKVLGEASDWREAMSLMREAEPDVLVLDLSLPQGGGVRCIRELRKSFPRVAPVVLSSRSSEDHVLASLDAGALGYVLKEDPLDEVCNALKSVCSGKTYLSSNTAHELATGYLSARRAGKVPTVLEALTAREREVFHLVGGGKKNREVAEHLFISIKTVEKHRANIMRKLQLRSATELRQLWQKLGFGS</sequence>
<dbReference type="STRING" id="1121449.SAMN02745704_02654"/>
<evidence type="ECO:0000256" key="2">
    <source>
        <dbReference type="ARBA" id="ARBA00023125"/>
    </source>
</evidence>
<dbReference type="Gene3D" id="3.40.50.2300">
    <property type="match status" value="1"/>
</dbReference>
<dbReference type="Pfam" id="PF00072">
    <property type="entry name" value="Response_reg"/>
    <property type="match status" value="1"/>
</dbReference>
<evidence type="ECO:0000313" key="6">
    <source>
        <dbReference type="EMBL" id="SKA95277.1"/>
    </source>
</evidence>
<evidence type="ECO:0000259" key="4">
    <source>
        <dbReference type="PROSITE" id="PS50043"/>
    </source>
</evidence>
<dbReference type="PROSITE" id="PS50110">
    <property type="entry name" value="RESPONSE_REGULATORY"/>
    <property type="match status" value="1"/>
</dbReference>
<keyword evidence="1 3" id="KW-0597">Phosphoprotein</keyword>
<dbReference type="InterPro" id="IPR001789">
    <property type="entry name" value="Sig_transdc_resp-reg_receiver"/>
</dbReference>